<dbReference type="Proteomes" id="UP001500460">
    <property type="component" value="Unassembled WGS sequence"/>
</dbReference>
<evidence type="ECO:0000256" key="1">
    <source>
        <dbReference type="SAM" id="MobiDB-lite"/>
    </source>
</evidence>
<gene>
    <name evidence="2" type="ORF">GCM10010421_41320</name>
</gene>
<accession>A0ABP5X556</accession>
<evidence type="ECO:0000313" key="3">
    <source>
        <dbReference type="Proteomes" id="UP001500460"/>
    </source>
</evidence>
<sequence length="154" mass="17318">MHEDIRRQRFEVGDVLLVSCPWARARVVGVTSSDVSVEWPWARIDPDSAIRWNGHRAIPRTRDHEWGGLFQIAPHAGNLRVGDSCWVGVPETLVRIIDIGRFDPPADVGWLPRPHTMLIVLPADRPRRPDAEEEGDTIDLDSAAPLRIEPVSRG</sequence>
<proteinExistence type="predicted"/>
<name>A0ABP5X556_9ACTN</name>
<dbReference type="RefSeq" id="WP_344605590.1">
    <property type="nucleotide sequence ID" value="NZ_BAAATK010000027.1"/>
</dbReference>
<keyword evidence="3" id="KW-1185">Reference proteome</keyword>
<evidence type="ECO:0000313" key="2">
    <source>
        <dbReference type="EMBL" id="GAA2445645.1"/>
    </source>
</evidence>
<protein>
    <submittedName>
        <fullName evidence="2">Uncharacterized protein</fullName>
    </submittedName>
</protein>
<organism evidence="2 3">
    <name type="scientific">Streptomyces glaucus</name>
    <dbReference type="NCBI Taxonomy" id="284029"/>
    <lineage>
        <taxon>Bacteria</taxon>
        <taxon>Bacillati</taxon>
        <taxon>Actinomycetota</taxon>
        <taxon>Actinomycetes</taxon>
        <taxon>Kitasatosporales</taxon>
        <taxon>Streptomycetaceae</taxon>
        <taxon>Streptomyces</taxon>
    </lineage>
</organism>
<feature type="region of interest" description="Disordered" evidence="1">
    <location>
        <begin position="124"/>
        <end position="154"/>
    </location>
</feature>
<dbReference type="EMBL" id="BAAATK010000027">
    <property type="protein sequence ID" value="GAA2445645.1"/>
    <property type="molecule type" value="Genomic_DNA"/>
</dbReference>
<comment type="caution">
    <text evidence="2">The sequence shown here is derived from an EMBL/GenBank/DDBJ whole genome shotgun (WGS) entry which is preliminary data.</text>
</comment>
<reference evidence="3" key="1">
    <citation type="journal article" date="2019" name="Int. J. Syst. Evol. Microbiol.">
        <title>The Global Catalogue of Microorganisms (GCM) 10K type strain sequencing project: providing services to taxonomists for standard genome sequencing and annotation.</title>
        <authorList>
            <consortium name="The Broad Institute Genomics Platform"/>
            <consortium name="The Broad Institute Genome Sequencing Center for Infectious Disease"/>
            <person name="Wu L."/>
            <person name="Ma J."/>
        </authorList>
    </citation>
    <scope>NUCLEOTIDE SEQUENCE [LARGE SCALE GENOMIC DNA]</scope>
    <source>
        <strain evidence="3">JCM 6922</strain>
    </source>
</reference>